<evidence type="ECO:0000313" key="4">
    <source>
        <dbReference type="Proteomes" id="UP000256710"/>
    </source>
</evidence>
<protein>
    <submittedName>
        <fullName evidence="2">Glycosyltransferase involved in cell wall bisynthesis</fullName>
    </submittedName>
</protein>
<dbReference type="GO" id="GO:0016740">
    <property type="term" value="F:transferase activity"/>
    <property type="evidence" value="ECO:0007669"/>
    <property type="project" value="UniProtKB-KW"/>
</dbReference>
<reference evidence="3 4" key="1">
    <citation type="submission" date="2018-01" db="EMBL/GenBank/DDBJ databases">
        <authorList>
            <person name="Clerissi C."/>
        </authorList>
    </citation>
    <scope>NUCLEOTIDE SEQUENCE [LARGE SCALE GENOMIC DNA]</scope>
    <source>
        <strain evidence="1">Cupriavidus taiwanensis STM 6082</strain>
        <strain evidence="2">Cupriavidus taiwanensis STM 6160</strain>
    </source>
</reference>
<evidence type="ECO:0000313" key="3">
    <source>
        <dbReference type="Proteomes" id="UP000255168"/>
    </source>
</evidence>
<keyword evidence="4" id="KW-1185">Reference proteome</keyword>
<evidence type="ECO:0000313" key="1">
    <source>
        <dbReference type="EMBL" id="SOZ35385.1"/>
    </source>
</evidence>
<proteinExistence type="predicted"/>
<gene>
    <name evidence="1" type="ORF">CBM2605_A170304</name>
    <name evidence="2" type="ORF">CBM2607_12272</name>
</gene>
<dbReference type="EMBL" id="LT984806">
    <property type="protein sequence ID" value="SPD47332.1"/>
    <property type="molecule type" value="Genomic_DNA"/>
</dbReference>
<dbReference type="SUPFAM" id="SSF53756">
    <property type="entry name" value="UDP-Glycosyltransferase/glycogen phosphorylase"/>
    <property type="match status" value="1"/>
</dbReference>
<evidence type="ECO:0000313" key="2">
    <source>
        <dbReference type="EMBL" id="SPD47332.1"/>
    </source>
</evidence>
<sequence>MQEQDSIGTKYCDLLIIDEMLPCNFSTFRLLEYSHYLTHFRSSILLTTEGWHGGYSNLGFSSQLSESNLPAEAKSRVFKFDELRNIVPKLAYITFLNNADQLLPYLEERAIPFVLQLYPGGGFDLHTDVADARLRRVVNSPLCRKVIVSQNLSQTYALDITQAPIEKFEFIYGGVYETHNGFDFHRDKKRYGRNKDTLDICFVAHRYGNDVRKKGYDQFIAIGKALAPAFPDLRLHVVGDYTSDQIPLDEIADRITFHGKQPNSFFKEFYPGMDIILSVNRPANEGGSGAFDGFPTGACMEAGFSGVLNCISDPLRMNVAFTDDVDIILLDYETHKSAQRIAALLRDLDKLYGLAYCNWKKYLEVFDKNQQLWKRCQLITNELLAEEKLIVRPPSRRSDMDMSLFSELTEKLRQAAGNHLDAERRHDNLLAEYRKLASGFESVAEENKRLAARLLAQAETVVHTPTPSPMQAHGRAEVMALRALRLTPLRRARIIFSRIASHFRQTMN</sequence>
<dbReference type="Gene3D" id="3.40.50.2000">
    <property type="entry name" value="Glycogen Phosphorylase B"/>
    <property type="match status" value="1"/>
</dbReference>
<dbReference type="RefSeq" id="WP_018007872.1">
    <property type="nucleotide sequence ID" value="NZ_AQUR01000104.1"/>
</dbReference>
<keyword evidence="2" id="KW-0808">Transferase</keyword>
<dbReference type="Proteomes" id="UP000256710">
    <property type="component" value="Unassembled WGS sequence"/>
</dbReference>
<name>A0A375H6K7_9BURK</name>
<dbReference type="AlphaFoldDB" id="A0A375H6K7"/>
<organism evidence="2 3">
    <name type="scientific">Cupriavidus neocaledonicus</name>
    <dbReference type="NCBI Taxonomy" id="1040979"/>
    <lineage>
        <taxon>Bacteria</taxon>
        <taxon>Pseudomonadati</taxon>
        <taxon>Pseudomonadota</taxon>
        <taxon>Betaproteobacteria</taxon>
        <taxon>Burkholderiales</taxon>
        <taxon>Burkholderiaceae</taxon>
        <taxon>Cupriavidus</taxon>
    </lineage>
</organism>
<accession>A0A375H6K7</accession>
<dbReference type="Proteomes" id="UP000255168">
    <property type="component" value="Chromosome I"/>
</dbReference>
<dbReference type="EMBL" id="OFTC01000009">
    <property type="protein sequence ID" value="SOZ35385.1"/>
    <property type="molecule type" value="Genomic_DNA"/>
</dbReference>